<accession>A0A9N7MQX9</accession>
<sequence>MNFISCPQPVNSSQLVDVGAECGLNVSDTDKHMYIGYLTDDEVTTWPSKLMDNCTIHLQVTMQEPSGDVYIDKGNLTLSQVHRFLANGSTLSWASALCGGECPYCKSDGLTVRCSGGQQCHFGTITSFWCGKNLTGCAWI</sequence>
<comment type="caution">
    <text evidence="1">The sequence shown here is derived from an EMBL/GenBank/DDBJ whole genome shotgun (WGS) entry which is preliminary data.</text>
</comment>
<dbReference type="AlphaFoldDB" id="A0A9N7MQX9"/>
<name>A0A9N7MQX9_STRHE</name>
<keyword evidence="2" id="KW-1185">Reference proteome</keyword>
<proteinExistence type="predicted"/>
<gene>
    <name evidence="1" type="ORF">SHERM_14174</name>
</gene>
<protein>
    <submittedName>
        <fullName evidence="1">Uncharacterized protein</fullName>
    </submittedName>
</protein>
<evidence type="ECO:0000313" key="2">
    <source>
        <dbReference type="Proteomes" id="UP001153555"/>
    </source>
</evidence>
<evidence type="ECO:0000313" key="1">
    <source>
        <dbReference type="EMBL" id="CAA0813615.1"/>
    </source>
</evidence>
<reference evidence="1" key="1">
    <citation type="submission" date="2019-12" db="EMBL/GenBank/DDBJ databases">
        <authorList>
            <person name="Scholes J."/>
        </authorList>
    </citation>
    <scope>NUCLEOTIDE SEQUENCE</scope>
</reference>
<organism evidence="1 2">
    <name type="scientific">Striga hermonthica</name>
    <name type="common">Purple witchweed</name>
    <name type="synonym">Buchnera hermonthica</name>
    <dbReference type="NCBI Taxonomy" id="68872"/>
    <lineage>
        <taxon>Eukaryota</taxon>
        <taxon>Viridiplantae</taxon>
        <taxon>Streptophyta</taxon>
        <taxon>Embryophyta</taxon>
        <taxon>Tracheophyta</taxon>
        <taxon>Spermatophyta</taxon>
        <taxon>Magnoliopsida</taxon>
        <taxon>eudicotyledons</taxon>
        <taxon>Gunneridae</taxon>
        <taxon>Pentapetalae</taxon>
        <taxon>asterids</taxon>
        <taxon>lamiids</taxon>
        <taxon>Lamiales</taxon>
        <taxon>Orobanchaceae</taxon>
        <taxon>Buchnereae</taxon>
        <taxon>Striga</taxon>
    </lineage>
</organism>
<dbReference type="Proteomes" id="UP001153555">
    <property type="component" value="Unassembled WGS sequence"/>
</dbReference>
<dbReference type="EMBL" id="CACSLK010011356">
    <property type="protein sequence ID" value="CAA0813615.1"/>
    <property type="molecule type" value="Genomic_DNA"/>
</dbReference>